<comment type="caution">
    <text evidence="2">The sequence shown here is derived from an EMBL/GenBank/DDBJ whole genome shotgun (WGS) entry which is preliminary data.</text>
</comment>
<dbReference type="Proteomes" id="UP001550348">
    <property type="component" value="Unassembled WGS sequence"/>
</dbReference>
<name>A0ABV2VW84_9ACTN</name>
<dbReference type="Gene3D" id="1.10.443.10">
    <property type="entry name" value="Intergrase catalytic core"/>
    <property type="match status" value="1"/>
</dbReference>
<dbReference type="InterPro" id="IPR011010">
    <property type="entry name" value="DNA_brk_join_enz"/>
</dbReference>
<protein>
    <recommendedName>
        <fullName evidence="4">Integrase</fullName>
    </recommendedName>
</protein>
<reference evidence="2 3" key="1">
    <citation type="submission" date="2024-06" db="EMBL/GenBank/DDBJ databases">
        <title>The Natural Products Discovery Center: Release of the First 8490 Sequenced Strains for Exploring Actinobacteria Biosynthetic Diversity.</title>
        <authorList>
            <person name="Kalkreuter E."/>
            <person name="Kautsar S.A."/>
            <person name="Yang D."/>
            <person name="Bader C.D."/>
            <person name="Teijaro C.N."/>
            <person name="Fluegel L."/>
            <person name="Davis C.M."/>
            <person name="Simpson J.R."/>
            <person name="Lauterbach L."/>
            <person name="Steele A.D."/>
            <person name="Gui C."/>
            <person name="Meng S."/>
            <person name="Li G."/>
            <person name="Viehrig K."/>
            <person name="Ye F."/>
            <person name="Su P."/>
            <person name="Kiefer A.F."/>
            <person name="Nichols A."/>
            <person name="Cepeda A.J."/>
            <person name="Yan W."/>
            <person name="Fan B."/>
            <person name="Jiang Y."/>
            <person name="Adhikari A."/>
            <person name="Zheng C.-J."/>
            <person name="Schuster L."/>
            <person name="Cowan T.M."/>
            <person name="Smanski M.J."/>
            <person name="Chevrette M.G."/>
            <person name="De Carvalho L.P.S."/>
            <person name="Shen B."/>
        </authorList>
    </citation>
    <scope>NUCLEOTIDE SEQUENCE [LARGE SCALE GENOMIC DNA]</scope>
    <source>
        <strain evidence="2 3">NPDC006286</strain>
    </source>
</reference>
<dbReference type="InterPro" id="IPR013762">
    <property type="entry name" value="Integrase-like_cat_sf"/>
</dbReference>
<evidence type="ECO:0000313" key="3">
    <source>
        <dbReference type="Proteomes" id="UP001550348"/>
    </source>
</evidence>
<keyword evidence="1" id="KW-0233">DNA recombination</keyword>
<organism evidence="2 3">
    <name type="scientific">Micromonospora fulviviridis</name>
    <dbReference type="NCBI Taxonomy" id="47860"/>
    <lineage>
        <taxon>Bacteria</taxon>
        <taxon>Bacillati</taxon>
        <taxon>Actinomycetota</taxon>
        <taxon>Actinomycetes</taxon>
        <taxon>Micromonosporales</taxon>
        <taxon>Micromonosporaceae</taxon>
        <taxon>Micromonospora</taxon>
    </lineage>
</organism>
<evidence type="ECO:0000256" key="1">
    <source>
        <dbReference type="ARBA" id="ARBA00023172"/>
    </source>
</evidence>
<accession>A0ABV2VW84</accession>
<dbReference type="SUPFAM" id="SSF56349">
    <property type="entry name" value="DNA breaking-rejoining enzymes"/>
    <property type="match status" value="1"/>
</dbReference>
<sequence length="105" mass="11462">RSRGVNTFMIMDVRARLVSGAARLTYLRGLLRHTFAVNVLIGWYSAGVDVSARLPVLSAFLGHSSPEATYWYLQATPQLLALAAQRLDAAVHQDTPPERGEVTGP</sequence>
<dbReference type="EMBL" id="JBEXRX010000309">
    <property type="protein sequence ID" value="MEU0157070.1"/>
    <property type="molecule type" value="Genomic_DNA"/>
</dbReference>
<evidence type="ECO:0008006" key="4">
    <source>
        <dbReference type="Google" id="ProtNLM"/>
    </source>
</evidence>
<evidence type="ECO:0000313" key="2">
    <source>
        <dbReference type="EMBL" id="MEU0157070.1"/>
    </source>
</evidence>
<proteinExistence type="predicted"/>
<keyword evidence="3" id="KW-1185">Reference proteome</keyword>
<gene>
    <name evidence="2" type="ORF">ABZ071_35510</name>
</gene>
<feature type="non-terminal residue" evidence="2">
    <location>
        <position position="1"/>
    </location>
</feature>